<reference evidence="1 2" key="1">
    <citation type="submission" date="2019-04" db="EMBL/GenBank/DDBJ databases">
        <title>Comparative genomics of Aeromonas veronii strains pathogenic to fish.</title>
        <authorList>
            <person name="Cascarano M.C."/>
            <person name="Smyrli M."/>
            <person name="Katharios P."/>
        </authorList>
    </citation>
    <scope>NUCLEOTIDE SEQUENCE [LARGE SCALE GENOMIC DNA]</scope>
    <source>
        <strain evidence="1 2">XU1</strain>
    </source>
</reference>
<evidence type="ECO:0000313" key="1">
    <source>
        <dbReference type="EMBL" id="THJ43617.1"/>
    </source>
</evidence>
<dbReference type="AlphaFoldDB" id="A0A4S5CCU9"/>
<proteinExistence type="predicted"/>
<comment type="caution">
    <text evidence="1">The sequence shown here is derived from an EMBL/GenBank/DDBJ whole genome shotgun (WGS) entry which is preliminary data.</text>
</comment>
<organism evidence="1 2">
    <name type="scientific">Aeromonas veronii</name>
    <dbReference type="NCBI Taxonomy" id="654"/>
    <lineage>
        <taxon>Bacteria</taxon>
        <taxon>Pseudomonadati</taxon>
        <taxon>Pseudomonadota</taxon>
        <taxon>Gammaproteobacteria</taxon>
        <taxon>Aeromonadales</taxon>
        <taxon>Aeromonadaceae</taxon>
        <taxon>Aeromonas</taxon>
    </lineage>
</organism>
<dbReference type="RefSeq" id="WP_136502056.1">
    <property type="nucleotide sequence ID" value="NZ_SSUX01000011.1"/>
</dbReference>
<protein>
    <submittedName>
        <fullName evidence="1">Uncharacterized protein</fullName>
    </submittedName>
</protein>
<name>A0A4S5CCU9_AERVE</name>
<dbReference type="Proteomes" id="UP000309618">
    <property type="component" value="Unassembled WGS sequence"/>
</dbReference>
<gene>
    <name evidence="1" type="ORF">E8Q35_15025</name>
</gene>
<dbReference type="EMBL" id="SSUX01000011">
    <property type="protein sequence ID" value="THJ43617.1"/>
    <property type="molecule type" value="Genomic_DNA"/>
</dbReference>
<accession>A0A4S5CCU9</accession>
<evidence type="ECO:0000313" key="2">
    <source>
        <dbReference type="Proteomes" id="UP000309618"/>
    </source>
</evidence>
<sequence length="200" mass="22556">MSENQCAVAVLDSQFYPRVGELWSCEGKTAVVAGNFAEEGRTLWVMDWETGERGDAPLASLLLRADRYSVDYEVLVERYAAWAREGNANAMWFLAWWYEVINHRRSTWYYVAALRAAPDQHKWAYSRIVADAHSPGRRICNGDGSVTVYPEPELDFLAKIPEMKEAKLYCGQWAEAVFEAESAPNIAPLLVEGMNNVGVV</sequence>